<feature type="signal peptide" evidence="1">
    <location>
        <begin position="1"/>
        <end position="23"/>
    </location>
</feature>
<keyword evidence="1" id="KW-0732">Signal</keyword>
<evidence type="ECO:0000313" key="3">
    <source>
        <dbReference type="Proteomes" id="UP000199664"/>
    </source>
</evidence>
<feature type="chain" id="PRO_5011674521" evidence="1">
    <location>
        <begin position="24"/>
        <end position="166"/>
    </location>
</feature>
<dbReference type="RefSeq" id="WP_091836231.1">
    <property type="nucleotide sequence ID" value="NZ_FOAN01000005.1"/>
</dbReference>
<dbReference type="STRING" id="1036779.SAMN04515666_10571"/>
<proteinExistence type="predicted"/>
<dbReference type="EMBL" id="FOAN01000005">
    <property type="protein sequence ID" value="SEL72150.1"/>
    <property type="molecule type" value="Genomic_DNA"/>
</dbReference>
<accession>A0A1H7SHM2</accession>
<organism evidence="2 3">
    <name type="scientific">Bosea lupini</name>
    <dbReference type="NCBI Taxonomy" id="1036779"/>
    <lineage>
        <taxon>Bacteria</taxon>
        <taxon>Pseudomonadati</taxon>
        <taxon>Pseudomonadota</taxon>
        <taxon>Alphaproteobacteria</taxon>
        <taxon>Hyphomicrobiales</taxon>
        <taxon>Boseaceae</taxon>
        <taxon>Bosea</taxon>
    </lineage>
</organism>
<name>A0A1H7SHM2_9HYPH</name>
<evidence type="ECO:0000256" key="1">
    <source>
        <dbReference type="SAM" id="SignalP"/>
    </source>
</evidence>
<keyword evidence="3" id="KW-1185">Reference proteome</keyword>
<reference evidence="3" key="1">
    <citation type="submission" date="2016-10" db="EMBL/GenBank/DDBJ databases">
        <authorList>
            <person name="Varghese N."/>
            <person name="Submissions S."/>
        </authorList>
    </citation>
    <scope>NUCLEOTIDE SEQUENCE [LARGE SCALE GENOMIC DNA]</scope>
    <source>
        <strain evidence="3">LMG 26383,CCUG 61248,R- 45681</strain>
    </source>
</reference>
<evidence type="ECO:0000313" key="2">
    <source>
        <dbReference type="EMBL" id="SEL72150.1"/>
    </source>
</evidence>
<dbReference type="OrthoDB" id="7993061at2"/>
<sequence length="166" mass="18083">MLRKIVCALALALAGFSGSPAVAGALQITDADPIAVVTVPDAWTTAKIKRGVEIRTPDEEIYLWFELVAPAELDTLQKEHNVYFEKEGVTITGASDTVKQEVKGKAWSFTELKAKSKDGESLIRYIAINPNVASGKIIMMTYWASLEGHRTHDAAMSAIIDSIAYK</sequence>
<gene>
    <name evidence="2" type="ORF">SAMN04515666_10571</name>
</gene>
<protein>
    <submittedName>
        <fullName evidence="2">Uncharacterized protein</fullName>
    </submittedName>
</protein>
<dbReference type="Proteomes" id="UP000199664">
    <property type="component" value="Unassembled WGS sequence"/>
</dbReference>
<dbReference type="AlphaFoldDB" id="A0A1H7SHM2"/>